<proteinExistence type="predicted"/>
<gene>
    <name evidence="2" type="ORF">NDN08_001155</name>
</gene>
<keyword evidence="3" id="KW-1185">Reference proteome</keyword>
<keyword evidence="1" id="KW-0472">Membrane</keyword>
<feature type="transmembrane region" description="Helical" evidence="1">
    <location>
        <begin position="127"/>
        <end position="146"/>
    </location>
</feature>
<keyword evidence="1" id="KW-0812">Transmembrane</keyword>
<reference evidence="2 3" key="1">
    <citation type="journal article" date="2023" name="Nat. Commun.">
        <title>Origin of minicircular mitochondrial genomes in red algae.</title>
        <authorList>
            <person name="Lee Y."/>
            <person name="Cho C.H."/>
            <person name="Lee Y.M."/>
            <person name="Park S.I."/>
            <person name="Yang J.H."/>
            <person name="West J.A."/>
            <person name="Bhattacharya D."/>
            <person name="Yoon H.S."/>
        </authorList>
    </citation>
    <scope>NUCLEOTIDE SEQUENCE [LARGE SCALE GENOMIC DNA]</scope>
    <source>
        <strain evidence="2 3">CCMP1338</strain>
        <tissue evidence="2">Whole cell</tissue>
    </source>
</reference>
<evidence type="ECO:0000256" key="1">
    <source>
        <dbReference type="SAM" id="Phobius"/>
    </source>
</evidence>
<accession>A0AAV8UTM8</accession>
<comment type="caution">
    <text evidence="2">The sequence shown here is derived from an EMBL/GenBank/DDBJ whole genome shotgun (WGS) entry which is preliminary data.</text>
</comment>
<dbReference type="AlphaFoldDB" id="A0AAV8UTM8"/>
<sequence length="203" mass="22282">MDKQGPSLSVDGFQACLDVLEKLEYCDESSLISAQYDADGLNPWEAEFASSVISEIEDKLRQSGSMILCALKEQNFLGALFVMVTVASAFSDSIIWWNRVVKTADRTIATVAVSLSPVRAIFVLPPTLRKVVMLLLVASLGSLAWSRRSKNMSEFRTRHSVWHAVSAIGLTYLATIDPGYDMLTTYEFLSGFAEGQPLSASTI</sequence>
<dbReference type="Proteomes" id="UP001157974">
    <property type="component" value="Unassembled WGS sequence"/>
</dbReference>
<name>A0AAV8UTM8_9RHOD</name>
<feature type="transmembrane region" description="Helical" evidence="1">
    <location>
        <begin position="76"/>
        <end position="97"/>
    </location>
</feature>
<evidence type="ECO:0000313" key="3">
    <source>
        <dbReference type="Proteomes" id="UP001157974"/>
    </source>
</evidence>
<dbReference type="EMBL" id="JAMWBK010000005">
    <property type="protein sequence ID" value="KAJ8904637.1"/>
    <property type="molecule type" value="Genomic_DNA"/>
</dbReference>
<organism evidence="2 3">
    <name type="scientific">Rhodosorus marinus</name>
    <dbReference type="NCBI Taxonomy" id="101924"/>
    <lineage>
        <taxon>Eukaryota</taxon>
        <taxon>Rhodophyta</taxon>
        <taxon>Stylonematophyceae</taxon>
        <taxon>Stylonematales</taxon>
        <taxon>Stylonemataceae</taxon>
        <taxon>Rhodosorus</taxon>
    </lineage>
</organism>
<protein>
    <submittedName>
        <fullName evidence="2">Uncharacterized protein</fullName>
    </submittedName>
</protein>
<evidence type="ECO:0000313" key="2">
    <source>
        <dbReference type="EMBL" id="KAJ8904637.1"/>
    </source>
</evidence>
<keyword evidence="1" id="KW-1133">Transmembrane helix</keyword>